<dbReference type="SMART" id="SM00088">
    <property type="entry name" value="PINT"/>
    <property type="match status" value="1"/>
</dbReference>
<dbReference type="InterPro" id="IPR040896">
    <property type="entry name" value="RPN5_C"/>
</dbReference>
<gene>
    <name evidence="5" type="ORF">QYS62_002772</name>
</gene>
<dbReference type="PANTHER" id="PTHR10855">
    <property type="entry name" value="26S PROTEASOME NON-ATPASE REGULATORY SUBUNIT 12/COP9 SIGNALOSOME COMPLEX SUBUNIT 4"/>
    <property type="match status" value="1"/>
</dbReference>
<organism evidence="5 6">
    <name type="scientific">Fusarium acuminatum</name>
    <dbReference type="NCBI Taxonomy" id="5515"/>
    <lineage>
        <taxon>Eukaryota</taxon>
        <taxon>Fungi</taxon>
        <taxon>Dikarya</taxon>
        <taxon>Ascomycota</taxon>
        <taxon>Pezizomycotina</taxon>
        <taxon>Sordariomycetes</taxon>
        <taxon>Hypocreomycetidae</taxon>
        <taxon>Hypocreales</taxon>
        <taxon>Nectriaceae</taxon>
        <taxon>Fusarium</taxon>
        <taxon>Fusarium tricinctum species complex</taxon>
    </lineage>
</organism>
<dbReference type="InterPro" id="IPR036390">
    <property type="entry name" value="WH_DNA-bd_sf"/>
</dbReference>
<dbReference type="EMBL" id="CP151260">
    <property type="protein sequence ID" value="WZH41814.1"/>
    <property type="molecule type" value="Genomic_DNA"/>
</dbReference>
<evidence type="ECO:0000256" key="3">
    <source>
        <dbReference type="SAM" id="MobiDB-lite"/>
    </source>
</evidence>
<dbReference type="Pfam" id="PF01399">
    <property type="entry name" value="PCI"/>
    <property type="match status" value="1"/>
</dbReference>
<sequence length="499" mass="57555">MSDGVLKPEKDFSKEVDQQLPEAEKLAASGNLQGAIEKLAALEKQTRQASDLASTSRVLVAIVTLCKNAGDWNLMNEQTLVMSKKHSQLKQAITKMVQTVMTFLDDTPSLETKLTVIETLRTVTEGKIFVEVERARVTKTLSDIKKEQGDLKGATEILCELQVETFGSMDRREKTEFILAQVDLCIESEDWTQAAILGRKISTRYLSRKPKKTAEQLEKEQKEREKKRARGEEVPEEKEDDTTDLKLRFYEQQIILAKHEEKYLDVCKHYRQVLDTEAVEEDPAKLRPVCLIVSKVPICLTKLVSQVLQRIIYFVILAPHDNEQHDLLHRIHKDTRNSEVPAEAELLRLFTVPELMRWPETAKRFGPHLCSTDVFDVQPNQSSDDNAHKRWQDLRKRVIEHNVRVIAKYYTRIQMSRLTQLLDLTEDETEKYISELVTSKTVYAKIDRPARIVNFAKPRDADDVLNDWSHDMKSLLGLLERIDHLITKEEMMARIQPAK</sequence>
<dbReference type="InterPro" id="IPR054559">
    <property type="entry name" value="PSMD12-CSN4-like_N"/>
</dbReference>
<proteinExistence type="inferred from homology"/>
<feature type="region of interest" description="Disordered" evidence="3">
    <location>
        <begin position="212"/>
        <end position="240"/>
    </location>
</feature>
<dbReference type="PROSITE" id="PS50250">
    <property type="entry name" value="PCI"/>
    <property type="match status" value="1"/>
</dbReference>
<dbReference type="Gene3D" id="1.10.10.10">
    <property type="entry name" value="Winged helix-like DNA-binding domain superfamily/Winged helix DNA-binding domain"/>
    <property type="match status" value="1"/>
</dbReference>
<feature type="domain" description="PCI" evidence="4">
    <location>
        <begin position="265"/>
        <end position="460"/>
    </location>
</feature>
<keyword evidence="6" id="KW-1185">Reference proteome</keyword>
<dbReference type="InterPro" id="IPR040134">
    <property type="entry name" value="PSMD12/CSN4"/>
</dbReference>
<accession>A0ABZ2WMD2</accession>
<comment type="similarity">
    <text evidence="1">Belongs to the proteasome subunit p55 family.</text>
</comment>
<dbReference type="InterPro" id="IPR036388">
    <property type="entry name" value="WH-like_DNA-bd_sf"/>
</dbReference>
<feature type="compositionally biased region" description="Basic and acidic residues" evidence="3">
    <location>
        <begin position="212"/>
        <end position="233"/>
    </location>
</feature>
<name>A0ABZ2WMD2_9HYPO</name>
<dbReference type="PANTHER" id="PTHR10855:SF1">
    <property type="entry name" value="26S PROTEASOME NON-ATPASE REGULATORY SUBUNIT 12"/>
    <property type="match status" value="1"/>
</dbReference>
<keyword evidence="2" id="KW-0647">Proteasome</keyword>
<reference evidence="5 6" key="1">
    <citation type="submission" date="2024-04" db="EMBL/GenBank/DDBJ databases">
        <title>Complete genome sequence of Fusarium acuminatum.</title>
        <authorList>
            <person name="Lan B."/>
        </authorList>
    </citation>
    <scope>NUCLEOTIDE SEQUENCE [LARGE SCALE GENOMIC DNA]</scope>
    <source>
        <strain evidence="5">1A</strain>
    </source>
</reference>
<dbReference type="InterPro" id="IPR000717">
    <property type="entry name" value="PCI_dom"/>
</dbReference>
<dbReference type="Pfam" id="PF18098">
    <property type="entry name" value="RPN5_C"/>
    <property type="match status" value="1"/>
</dbReference>
<protein>
    <submittedName>
        <fullName evidence="5">PCI domain-containing protein</fullName>
    </submittedName>
</protein>
<evidence type="ECO:0000313" key="6">
    <source>
        <dbReference type="Proteomes" id="UP001489902"/>
    </source>
</evidence>
<evidence type="ECO:0000259" key="4">
    <source>
        <dbReference type="PROSITE" id="PS50250"/>
    </source>
</evidence>
<evidence type="ECO:0000313" key="5">
    <source>
        <dbReference type="EMBL" id="WZH41814.1"/>
    </source>
</evidence>
<dbReference type="SUPFAM" id="SSF46785">
    <property type="entry name" value="Winged helix' DNA-binding domain"/>
    <property type="match status" value="1"/>
</dbReference>
<dbReference type="Pfam" id="PF22241">
    <property type="entry name" value="PSMD12-CSN4_N"/>
    <property type="match status" value="2"/>
</dbReference>
<evidence type="ECO:0000256" key="2">
    <source>
        <dbReference type="ARBA" id="ARBA00022942"/>
    </source>
</evidence>
<evidence type="ECO:0000256" key="1">
    <source>
        <dbReference type="ARBA" id="ARBA00006397"/>
    </source>
</evidence>
<dbReference type="Proteomes" id="UP001489902">
    <property type="component" value="Chromosome 1"/>
</dbReference>